<protein>
    <submittedName>
        <fullName evidence="2">Uncharacterized protein</fullName>
    </submittedName>
</protein>
<evidence type="ECO:0000256" key="1">
    <source>
        <dbReference type="SAM" id="Phobius"/>
    </source>
</evidence>
<comment type="caution">
    <text evidence="2">The sequence shown here is derived from an EMBL/GenBank/DDBJ whole genome shotgun (WGS) entry which is preliminary data.</text>
</comment>
<dbReference type="Proteomes" id="UP000192596">
    <property type="component" value="Unassembled WGS sequence"/>
</dbReference>
<dbReference type="EMBL" id="NAJO01000069">
    <property type="protein sequence ID" value="OQN96223.1"/>
    <property type="molecule type" value="Genomic_DNA"/>
</dbReference>
<dbReference type="OrthoDB" id="5240110at2759"/>
<evidence type="ECO:0000313" key="3">
    <source>
        <dbReference type="Proteomes" id="UP000192596"/>
    </source>
</evidence>
<reference evidence="3" key="1">
    <citation type="submission" date="2017-03" db="EMBL/GenBank/DDBJ databases">
        <title>Genomes of endolithic fungi from Antarctica.</title>
        <authorList>
            <person name="Coleine C."/>
            <person name="Masonjones S."/>
            <person name="Stajich J.E."/>
        </authorList>
    </citation>
    <scope>NUCLEOTIDE SEQUENCE [LARGE SCALE GENOMIC DNA]</scope>
    <source>
        <strain evidence="3">CCFEE 5527</strain>
    </source>
</reference>
<feature type="transmembrane region" description="Helical" evidence="1">
    <location>
        <begin position="161"/>
        <end position="182"/>
    </location>
</feature>
<gene>
    <name evidence="2" type="ORF">B0A48_17785</name>
</gene>
<keyword evidence="1" id="KW-1133">Transmembrane helix</keyword>
<sequence>MALRSATLTPFRHSLPLLPRTFRRHASTNPFFALSSLSNSRETQHFNKITKLSRIEHSPTLKLIQSSEVDPFPLPEPMKRKAILTLRVEPGRDTRARSTALDKKAVAVGKAVLSQQARRMTYLQRGLARSLRREHLKSAQLGQAQRAWQDRERKMRADMRIAGVWILASVGTATGLAMWRFWPEARAARKVDSGELGRKIARKAREAMPVPAVTSGTKAARTADKAVVAPAAAGSVPVKSTPAVPKTPVAEVRQEPAKRWSWPGAVKSLFWKHA</sequence>
<dbReference type="InParanoid" id="A0A1V8SAW9"/>
<dbReference type="AlphaFoldDB" id="A0A1V8SAW9"/>
<proteinExistence type="predicted"/>
<keyword evidence="1" id="KW-0472">Membrane</keyword>
<evidence type="ECO:0000313" key="2">
    <source>
        <dbReference type="EMBL" id="OQN96223.1"/>
    </source>
</evidence>
<keyword evidence="1" id="KW-0812">Transmembrane</keyword>
<organism evidence="2 3">
    <name type="scientific">Cryoendolithus antarcticus</name>
    <dbReference type="NCBI Taxonomy" id="1507870"/>
    <lineage>
        <taxon>Eukaryota</taxon>
        <taxon>Fungi</taxon>
        <taxon>Dikarya</taxon>
        <taxon>Ascomycota</taxon>
        <taxon>Pezizomycotina</taxon>
        <taxon>Dothideomycetes</taxon>
        <taxon>Dothideomycetidae</taxon>
        <taxon>Cladosporiales</taxon>
        <taxon>Cladosporiaceae</taxon>
        <taxon>Cryoendolithus</taxon>
    </lineage>
</organism>
<name>A0A1V8SAW9_9PEZI</name>
<accession>A0A1V8SAW9</accession>
<keyword evidence="3" id="KW-1185">Reference proteome</keyword>